<keyword evidence="3" id="KW-0732">Signal</keyword>
<name>A0AAD7JS03_9AGAR</name>
<evidence type="ECO:0000313" key="4">
    <source>
        <dbReference type="EMBL" id="KAJ7770298.1"/>
    </source>
</evidence>
<accession>A0AAD7JS03</accession>
<dbReference type="AlphaFoldDB" id="A0AAD7JS03"/>
<dbReference type="Proteomes" id="UP001215280">
    <property type="component" value="Unassembled WGS sequence"/>
</dbReference>
<feature type="compositionally biased region" description="Polar residues" evidence="1">
    <location>
        <begin position="41"/>
        <end position="53"/>
    </location>
</feature>
<proteinExistence type="predicted"/>
<sequence length="103" mass="11936">MRLRVRALIFVARILTRLVDSRSYPYPHPSVNVKREHDSGQENYVSPNPNYSPTRDPRIRARIGGFERFVLVLGLILMRMIWSRTRGAGAGYVHCCPACREMY</sequence>
<comment type="caution">
    <text evidence="4">The sequence shown here is derived from an EMBL/GenBank/DDBJ whole genome shotgun (WGS) entry which is preliminary data.</text>
</comment>
<feature type="chain" id="PRO_5042229783" description="Secreted protein" evidence="3">
    <location>
        <begin position="22"/>
        <end position="103"/>
    </location>
</feature>
<evidence type="ECO:0008006" key="6">
    <source>
        <dbReference type="Google" id="ProtNLM"/>
    </source>
</evidence>
<evidence type="ECO:0000256" key="2">
    <source>
        <dbReference type="SAM" id="Phobius"/>
    </source>
</evidence>
<reference evidence="4" key="1">
    <citation type="submission" date="2023-03" db="EMBL/GenBank/DDBJ databases">
        <title>Massive genome expansion in bonnet fungi (Mycena s.s.) driven by repeated elements and novel gene families across ecological guilds.</title>
        <authorList>
            <consortium name="Lawrence Berkeley National Laboratory"/>
            <person name="Harder C.B."/>
            <person name="Miyauchi S."/>
            <person name="Viragh M."/>
            <person name="Kuo A."/>
            <person name="Thoen E."/>
            <person name="Andreopoulos B."/>
            <person name="Lu D."/>
            <person name="Skrede I."/>
            <person name="Drula E."/>
            <person name="Henrissat B."/>
            <person name="Morin E."/>
            <person name="Kohler A."/>
            <person name="Barry K."/>
            <person name="LaButti K."/>
            <person name="Morin E."/>
            <person name="Salamov A."/>
            <person name="Lipzen A."/>
            <person name="Mereny Z."/>
            <person name="Hegedus B."/>
            <person name="Baldrian P."/>
            <person name="Stursova M."/>
            <person name="Weitz H."/>
            <person name="Taylor A."/>
            <person name="Grigoriev I.V."/>
            <person name="Nagy L.G."/>
            <person name="Martin F."/>
            <person name="Kauserud H."/>
        </authorList>
    </citation>
    <scope>NUCLEOTIDE SEQUENCE</scope>
    <source>
        <strain evidence="4">CBHHK188m</strain>
    </source>
</reference>
<evidence type="ECO:0000256" key="3">
    <source>
        <dbReference type="SAM" id="SignalP"/>
    </source>
</evidence>
<feature type="region of interest" description="Disordered" evidence="1">
    <location>
        <begin position="30"/>
        <end position="56"/>
    </location>
</feature>
<keyword evidence="2" id="KW-0812">Transmembrane</keyword>
<evidence type="ECO:0000256" key="1">
    <source>
        <dbReference type="SAM" id="MobiDB-lite"/>
    </source>
</evidence>
<protein>
    <recommendedName>
        <fullName evidence="6">Secreted protein</fullName>
    </recommendedName>
</protein>
<evidence type="ECO:0000313" key="5">
    <source>
        <dbReference type="Proteomes" id="UP001215280"/>
    </source>
</evidence>
<feature type="transmembrane region" description="Helical" evidence="2">
    <location>
        <begin position="59"/>
        <end position="78"/>
    </location>
</feature>
<dbReference type="EMBL" id="JARJLG010000024">
    <property type="protein sequence ID" value="KAJ7770298.1"/>
    <property type="molecule type" value="Genomic_DNA"/>
</dbReference>
<keyword evidence="2" id="KW-1133">Transmembrane helix</keyword>
<keyword evidence="2" id="KW-0472">Membrane</keyword>
<organism evidence="4 5">
    <name type="scientific">Mycena maculata</name>
    <dbReference type="NCBI Taxonomy" id="230809"/>
    <lineage>
        <taxon>Eukaryota</taxon>
        <taxon>Fungi</taxon>
        <taxon>Dikarya</taxon>
        <taxon>Basidiomycota</taxon>
        <taxon>Agaricomycotina</taxon>
        <taxon>Agaricomycetes</taxon>
        <taxon>Agaricomycetidae</taxon>
        <taxon>Agaricales</taxon>
        <taxon>Marasmiineae</taxon>
        <taxon>Mycenaceae</taxon>
        <taxon>Mycena</taxon>
    </lineage>
</organism>
<feature type="signal peptide" evidence="3">
    <location>
        <begin position="1"/>
        <end position="21"/>
    </location>
</feature>
<keyword evidence="5" id="KW-1185">Reference proteome</keyword>
<gene>
    <name evidence="4" type="ORF">DFH07DRAFT_272912</name>
</gene>